<feature type="domain" description="CCHC-type" evidence="10">
    <location>
        <begin position="252"/>
        <end position="267"/>
    </location>
</feature>
<reference evidence="12" key="1">
    <citation type="submission" date="2025-08" db="UniProtKB">
        <authorList>
            <consortium name="RefSeq"/>
        </authorList>
    </citation>
    <scope>IDENTIFICATION</scope>
</reference>
<organism evidence="11 12">
    <name type="scientific">Trichoplusia ni</name>
    <name type="common">Cabbage looper</name>
    <dbReference type="NCBI Taxonomy" id="7111"/>
    <lineage>
        <taxon>Eukaryota</taxon>
        <taxon>Metazoa</taxon>
        <taxon>Ecdysozoa</taxon>
        <taxon>Arthropoda</taxon>
        <taxon>Hexapoda</taxon>
        <taxon>Insecta</taxon>
        <taxon>Pterygota</taxon>
        <taxon>Neoptera</taxon>
        <taxon>Endopterygota</taxon>
        <taxon>Lepidoptera</taxon>
        <taxon>Glossata</taxon>
        <taxon>Ditrysia</taxon>
        <taxon>Noctuoidea</taxon>
        <taxon>Noctuidae</taxon>
        <taxon>Plusiinae</taxon>
        <taxon>Trichoplusia</taxon>
    </lineage>
</organism>
<keyword evidence="7" id="KW-0511">Multifunctional enzyme</keyword>
<evidence type="ECO:0000313" key="11">
    <source>
        <dbReference type="Proteomes" id="UP000322000"/>
    </source>
</evidence>
<dbReference type="SUPFAM" id="SSF56672">
    <property type="entry name" value="DNA/RNA polymerases"/>
    <property type="match status" value="1"/>
</dbReference>
<evidence type="ECO:0000259" key="10">
    <source>
        <dbReference type="PROSITE" id="PS50158"/>
    </source>
</evidence>
<keyword evidence="8" id="KW-0479">Metal-binding</keyword>
<dbReference type="KEGG" id="tnl:113507445"/>
<dbReference type="Gene3D" id="3.10.10.10">
    <property type="entry name" value="HIV Type 1 Reverse Transcriptase, subunit A, domain 1"/>
    <property type="match status" value="1"/>
</dbReference>
<dbReference type="GO" id="GO:0008233">
    <property type="term" value="F:peptidase activity"/>
    <property type="evidence" value="ECO:0007669"/>
    <property type="project" value="UniProtKB-KW"/>
</dbReference>
<dbReference type="PROSITE" id="PS50158">
    <property type="entry name" value="ZF_CCHC"/>
    <property type="match status" value="2"/>
</dbReference>
<dbReference type="InterPro" id="IPR041577">
    <property type="entry name" value="RT_RNaseH_2"/>
</dbReference>
<sequence>MEDQMATFSNRMEAALLKLAEKLSRPVPSATPVPVTLVKFDPHVPDADIEGWCKLTDMVISCKQIVGVDLILALTNALKGRAASCLTKVNHEDLTWPTIKDLLLSTFSKPMTMQDHFDGVIKFQLGKESAAQGGLRLWQLIEKIPDVKMPDNVITGFTISVLSQCNDAIRKELNSSIVHDKSDKRKQDELEDSGTESKKPRLSVPFRGNCNFCGRIGHRASECRNKNQTVIKPAGTSMKQSQHGSSSSSITCYVCNEPGHVASACPNRREKVKQAEKTTNIKAVNVCSKTARGTLDIEDDCLSECILLGRDLLESGISVELDQENILFKAKAIKICENTTLVLDPDLTDTDLTGSDKLQLLEIFKKYSRHFTQNFPNTRITTGELKINLIDPNKTVQRRPYRLSPAEQQVVDSKIHDLLDANIIRESSSPFASPILLVKKKDGSDHASSEGYGAVLIQKDDGKPHVVAYYSQRTSDAESRYHSYELETLAVVRAIEHFRHFIYGQLEKDWILVEQQRDPEISAIVSKLKSHELPDDVAKTYDIRKGVLYRKIKRRRATFWLPIVPRSLIWSLINHVHCELKHLGFDKTLDKL</sequence>
<keyword evidence="8" id="KW-0862">Zinc</keyword>
<dbReference type="Gene3D" id="4.10.60.10">
    <property type="entry name" value="Zinc finger, CCHC-type"/>
    <property type="match status" value="1"/>
</dbReference>
<dbReference type="OrthoDB" id="116216at2759"/>
<dbReference type="InterPro" id="IPR001878">
    <property type="entry name" value="Znf_CCHC"/>
</dbReference>
<dbReference type="InterPro" id="IPR050951">
    <property type="entry name" value="Retrovirus_Pol_polyprotein"/>
</dbReference>
<evidence type="ECO:0000256" key="5">
    <source>
        <dbReference type="ARBA" id="ARBA00022918"/>
    </source>
</evidence>
<evidence type="ECO:0000256" key="1">
    <source>
        <dbReference type="ARBA" id="ARBA00022670"/>
    </source>
</evidence>
<dbReference type="GeneID" id="113507445"/>
<proteinExistence type="predicted"/>
<keyword evidence="2" id="KW-0548">Nucleotidyltransferase</keyword>
<dbReference type="GO" id="GO:0004519">
    <property type="term" value="F:endonuclease activity"/>
    <property type="evidence" value="ECO:0007669"/>
    <property type="project" value="UniProtKB-KW"/>
</dbReference>
<dbReference type="FunFam" id="3.10.20.370:FF:000001">
    <property type="entry name" value="Retrovirus-related Pol polyprotein from transposon 17.6-like protein"/>
    <property type="match status" value="1"/>
</dbReference>
<evidence type="ECO:0000256" key="4">
    <source>
        <dbReference type="ARBA" id="ARBA00022759"/>
    </source>
</evidence>
<dbReference type="PANTHER" id="PTHR37984">
    <property type="entry name" value="PROTEIN CBG26694"/>
    <property type="match status" value="1"/>
</dbReference>
<keyword evidence="2" id="KW-0808">Transferase</keyword>
<evidence type="ECO:0000256" key="7">
    <source>
        <dbReference type="ARBA" id="ARBA00023268"/>
    </source>
</evidence>
<keyword evidence="4" id="KW-0378">Hydrolase</keyword>
<gene>
    <name evidence="12" type="primary">LOC113507445</name>
</gene>
<keyword evidence="6" id="KW-0238">DNA-binding</keyword>
<dbReference type="SUPFAM" id="SSF57756">
    <property type="entry name" value="Retrovirus zinc finger-like domains"/>
    <property type="match status" value="1"/>
</dbReference>
<feature type="compositionally biased region" description="Basic and acidic residues" evidence="9">
    <location>
        <begin position="179"/>
        <end position="188"/>
    </location>
</feature>
<evidence type="ECO:0000256" key="9">
    <source>
        <dbReference type="SAM" id="MobiDB-lite"/>
    </source>
</evidence>
<dbReference type="Gene3D" id="3.10.20.370">
    <property type="match status" value="1"/>
</dbReference>
<keyword evidence="1" id="KW-0645">Protease</keyword>
<dbReference type="GO" id="GO:0006508">
    <property type="term" value="P:proteolysis"/>
    <property type="evidence" value="ECO:0007669"/>
    <property type="project" value="UniProtKB-KW"/>
</dbReference>
<evidence type="ECO:0000256" key="2">
    <source>
        <dbReference type="ARBA" id="ARBA00022695"/>
    </source>
</evidence>
<feature type="region of interest" description="Disordered" evidence="9">
    <location>
        <begin position="179"/>
        <end position="202"/>
    </location>
</feature>
<dbReference type="AlphaFoldDB" id="A0A7E5X104"/>
<accession>A0A7E5X104</accession>
<protein>
    <submittedName>
        <fullName evidence="12">Uncharacterized protein LOC113507445</fullName>
    </submittedName>
</protein>
<keyword evidence="4" id="KW-0255">Endonuclease</keyword>
<keyword evidence="11" id="KW-1185">Reference proteome</keyword>
<evidence type="ECO:0000313" key="12">
    <source>
        <dbReference type="RefSeq" id="XP_026746101.1"/>
    </source>
</evidence>
<dbReference type="InterPro" id="IPR043502">
    <property type="entry name" value="DNA/RNA_pol_sf"/>
</dbReference>
<dbReference type="Proteomes" id="UP000322000">
    <property type="component" value="Unplaced"/>
</dbReference>
<dbReference type="InterPro" id="IPR036875">
    <property type="entry name" value="Znf_CCHC_sf"/>
</dbReference>
<dbReference type="InParanoid" id="A0A7E5X104"/>
<feature type="domain" description="CCHC-type" evidence="10">
    <location>
        <begin position="210"/>
        <end position="225"/>
    </location>
</feature>
<dbReference type="SMART" id="SM00343">
    <property type="entry name" value="ZnF_C2HC"/>
    <property type="match status" value="2"/>
</dbReference>
<dbReference type="GO" id="GO:0008270">
    <property type="term" value="F:zinc ion binding"/>
    <property type="evidence" value="ECO:0007669"/>
    <property type="project" value="UniProtKB-KW"/>
</dbReference>
<name>A0A7E5X104_TRINI</name>
<dbReference type="Pfam" id="PF17919">
    <property type="entry name" value="RT_RNaseH_2"/>
    <property type="match status" value="1"/>
</dbReference>
<evidence type="ECO:0000256" key="8">
    <source>
        <dbReference type="PROSITE-ProRule" id="PRU00047"/>
    </source>
</evidence>
<keyword evidence="8" id="KW-0863">Zinc-finger</keyword>
<dbReference type="PANTHER" id="PTHR37984:SF5">
    <property type="entry name" value="PROTEIN NYNRIN-LIKE"/>
    <property type="match status" value="1"/>
</dbReference>
<dbReference type="Pfam" id="PF00098">
    <property type="entry name" value="zf-CCHC"/>
    <property type="match status" value="1"/>
</dbReference>
<dbReference type="GO" id="GO:0003964">
    <property type="term" value="F:RNA-directed DNA polymerase activity"/>
    <property type="evidence" value="ECO:0007669"/>
    <property type="project" value="UniProtKB-KW"/>
</dbReference>
<dbReference type="RefSeq" id="XP_026746101.1">
    <property type="nucleotide sequence ID" value="XM_026890300.1"/>
</dbReference>
<evidence type="ECO:0000256" key="6">
    <source>
        <dbReference type="ARBA" id="ARBA00023125"/>
    </source>
</evidence>
<evidence type="ECO:0000256" key="3">
    <source>
        <dbReference type="ARBA" id="ARBA00022722"/>
    </source>
</evidence>
<dbReference type="GO" id="GO:0003677">
    <property type="term" value="F:DNA binding"/>
    <property type="evidence" value="ECO:0007669"/>
    <property type="project" value="UniProtKB-KW"/>
</dbReference>
<keyword evidence="5" id="KW-0695">RNA-directed DNA polymerase</keyword>
<keyword evidence="3" id="KW-0540">Nuclease</keyword>